<dbReference type="EMBL" id="WNTK01000003">
    <property type="protein sequence ID" value="KAG9486566.1"/>
    <property type="molecule type" value="Genomic_DNA"/>
</dbReference>
<keyword evidence="5" id="KW-0539">Nucleus</keyword>
<evidence type="ECO:0000256" key="5">
    <source>
        <dbReference type="ARBA" id="ARBA00023242"/>
    </source>
</evidence>
<gene>
    <name evidence="6" type="ORF">GDO78_006763</name>
</gene>
<evidence type="ECO:0000256" key="2">
    <source>
        <dbReference type="ARBA" id="ARBA00009430"/>
    </source>
</evidence>
<keyword evidence="7" id="KW-1185">Reference proteome</keyword>
<dbReference type="GO" id="GO:0005730">
    <property type="term" value="C:nucleolus"/>
    <property type="evidence" value="ECO:0007669"/>
    <property type="project" value="UniProtKB-SubCell"/>
</dbReference>
<comment type="caution">
    <text evidence="6">The sequence shown here is derived from an EMBL/GenBank/DDBJ whole genome shotgun (WGS) entry which is preliminary data.</text>
</comment>
<sequence length="411" mass="47047">MAGKASWEYSGDPERPALLVQFSNGIIQTPENVNFTLYKNKDATKKQRILTAQTERLSYVGKNFSPAAVKSDSLCRYFVGVLNKETGKMRVYDAEQIRMQPLMENSRTEAVDEDEDTAEQPNTSYREKVDALIESFGTNKQKRALSSRKLNEVGSDVISKEIVKAAEMIIESKGTAELMQEARDRKEEEFCSQFLPPCNSSAENQESVYDFHTLLPHAEYNALEKVAAAFKNITMEELQEKMANKQHCSYVLQELAELKHAKDIDKQARALWYVDALIHISKLKVVKVKDLDDLKCPESVIFSILKRFTVSVFKRQRMHNEITATMKCKIVSYVLALALHISDFQVDLSILQKDLKITENRMFEIARAMRLKITKRVMYSSSVTFDAHKIGSLELPLVSYKPFKLVRRKTM</sequence>
<evidence type="ECO:0008006" key="8">
    <source>
        <dbReference type="Google" id="ProtNLM"/>
    </source>
</evidence>
<dbReference type="GO" id="GO:0000428">
    <property type="term" value="C:DNA-directed RNA polymerase complex"/>
    <property type="evidence" value="ECO:0007669"/>
    <property type="project" value="UniProtKB-KW"/>
</dbReference>
<comment type="similarity">
    <text evidence="2">Belongs to the eukaryotic RPA49/POLR1E RNA polymerase subunit family.</text>
</comment>
<dbReference type="Proteomes" id="UP000770717">
    <property type="component" value="Unassembled WGS sequence"/>
</dbReference>
<evidence type="ECO:0000313" key="7">
    <source>
        <dbReference type="Proteomes" id="UP000770717"/>
    </source>
</evidence>
<keyword evidence="4" id="KW-0804">Transcription</keyword>
<keyword evidence="3" id="KW-0240">DNA-directed RNA polymerase</keyword>
<comment type="subcellular location">
    <subcellularLocation>
        <location evidence="1">Nucleus</location>
        <location evidence="1">Nucleolus</location>
    </subcellularLocation>
</comment>
<evidence type="ECO:0000256" key="1">
    <source>
        <dbReference type="ARBA" id="ARBA00004604"/>
    </source>
</evidence>
<evidence type="ECO:0000313" key="6">
    <source>
        <dbReference type="EMBL" id="KAG9486566.1"/>
    </source>
</evidence>
<dbReference type="PANTHER" id="PTHR14440">
    <property type="entry name" value="DNA-DIRECTED RNA POLYMERASE I SUBUNIT RPA49"/>
    <property type="match status" value="1"/>
</dbReference>
<dbReference type="OrthoDB" id="532500at2759"/>
<dbReference type="GO" id="GO:0006351">
    <property type="term" value="P:DNA-templated transcription"/>
    <property type="evidence" value="ECO:0007669"/>
    <property type="project" value="InterPro"/>
</dbReference>
<name>A0A8J6FFE7_ELECQ</name>
<dbReference type="AlphaFoldDB" id="A0A8J6FFE7"/>
<dbReference type="Pfam" id="PF06870">
    <property type="entry name" value="RNA_pol_I_A49"/>
    <property type="match status" value="1"/>
</dbReference>
<organism evidence="6 7">
    <name type="scientific">Eleutherodactylus coqui</name>
    <name type="common">Puerto Rican coqui</name>
    <dbReference type="NCBI Taxonomy" id="57060"/>
    <lineage>
        <taxon>Eukaryota</taxon>
        <taxon>Metazoa</taxon>
        <taxon>Chordata</taxon>
        <taxon>Craniata</taxon>
        <taxon>Vertebrata</taxon>
        <taxon>Euteleostomi</taxon>
        <taxon>Amphibia</taxon>
        <taxon>Batrachia</taxon>
        <taxon>Anura</taxon>
        <taxon>Neobatrachia</taxon>
        <taxon>Hyloidea</taxon>
        <taxon>Eleutherodactylidae</taxon>
        <taxon>Eleutherodactylinae</taxon>
        <taxon>Eleutherodactylus</taxon>
        <taxon>Eleutherodactylus</taxon>
    </lineage>
</organism>
<protein>
    <recommendedName>
        <fullName evidence="8">DNA-directed RNA polymerase I subunit RPA49</fullName>
    </recommendedName>
</protein>
<reference evidence="6" key="1">
    <citation type="thesis" date="2020" institute="ProQuest LLC" country="789 East Eisenhower Parkway, Ann Arbor, MI, USA">
        <title>Comparative Genomics and Chromosome Evolution.</title>
        <authorList>
            <person name="Mudd A.B."/>
        </authorList>
    </citation>
    <scope>NUCLEOTIDE SEQUENCE</scope>
    <source>
        <strain evidence="6">HN-11 Male</strain>
        <tissue evidence="6">Kidney and liver</tissue>
    </source>
</reference>
<dbReference type="GO" id="GO:0003677">
    <property type="term" value="F:DNA binding"/>
    <property type="evidence" value="ECO:0007669"/>
    <property type="project" value="InterPro"/>
</dbReference>
<evidence type="ECO:0000256" key="3">
    <source>
        <dbReference type="ARBA" id="ARBA00022478"/>
    </source>
</evidence>
<accession>A0A8J6FFE7</accession>
<evidence type="ECO:0000256" key="4">
    <source>
        <dbReference type="ARBA" id="ARBA00023163"/>
    </source>
</evidence>
<dbReference type="InterPro" id="IPR009668">
    <property type="entry name" value="RNA_pol-assoc_fac_A49-like"/>
</dbReference>
<proteinExistence type="inferred from homology"/>